<keyword evidence="1" id="KW-0902">Two-component regulatory system</keyword>
<comment type="caution">
    <text evidence="6">The sequence shown here is derived from an EMBL/GenBank/DDBJ whole genome shotgun (WGS) entry which is preliminary data.</text>
</comment>
<protein>
    <submittedName>
        <fullName evidence="6">LytTR family DNA-binding domain-containing protein</fullName>
    </submittedName>
</protein>
<dbReference type="EMBL" id="JANFQO010000004">
    <property type="protein sequence ID" value="MCQ4164314.1"/>
    <property type="molecule type" value="Genomic_DNA"/>
</dbReference>
<dbReference type="PANTHER" id="PTHR48111">
    <property type="entry name" value="REGULATOR OF RPOS"/>
    <property type="match status" value="1"/>
</dbReference>
<sequence>MRVLLADDEPVALDRLELALAGIPSASLAARARNGREALRLMQELRPDIAVLDIQMPGMDGLQVAEMLKAGSHVPEIVFVTAYQEHAVRAFDLHAVDYLLKPVDFDRFREALRRAQSRLHARAADARLLELQELLARVREQGETRLDTPYERELWAKTRDGLQRIPVDAIDYIAAEGDYVMIHAGQRSYLLKDTIVSLQARLDPKRFLRIHRSTIVQAKSIRSLQRRSLRGVALILLDGTRLAVGPSFVNEMTEAVHARRWRASDADS</sequence>
<dbReference type="Gene3D" id="2.40.50.1020">
    <property type="entry name" value="LytTr DNA-binding domain"/>
    <property type="match status" value="1"/>
</dbReference>
<dbReference type="SMART" id="SM00850">
    <property type="entry name" value="LytTR"/>
    <property type="match status" value="1"/>
</dbReference>
<dbReference type="InterPro" id="IPR007492">
    <property type="entry name" value="LytTR_DNA-bd_dom"/>
</dbReference>
<reference evidence="6" key="1">
    <citation type="submission" date="2022-07" db="EMBL/GenBank/DDBJ databases">
        <title>Tahibacter sp., a new gammaproteobacterium isolated from the silt sample collected at pig farm.</title>
        <authorList>
            <person name="Chen H."/>
        </authorList>
    </citation>
    <scope>NUCLEOTIDE SEQUENCE</scope>
    <source>
        <strain evidence="6">P2K</strain>
    </source>
</reference>
<dbReference type="SMART" id="SM00448">
    <property type="entry name" value="REC"/>
    <property type="match status" value="1"/>
</dbReference>
<dbReference type="PROSITE" id="PS50930">
    <property type="entry name" value="HTH_LYTTR"/>
    <property type="match status" value="1"/>
</dbReference>
<feature type="modified residue" description="4-aspartylphosphate" evidence="3">
    <location>
        <position position="53"/>
    </location>
</feature>
<dbReference type="Pfam" id="PF04397">
    <property type="entry name" value="LytTR"/>
    <property type="match status" value="1"/>
</dbReference>
<evidence type="ECO:0000259" key="5">
    <source>
        <dbReference type="PROSITE" id="PS50930"/>
    </source>
</evidence>
<evidence type="ECO:0000313" key="7">
    <source>
        <dbReference type="Proteomes" id="UP001165498"/>
    </source>
</evidence>
<feature type="domain" description="Response regulatory" evidence="4">
    <location>
        <begin position="2"/>
        <end position="116"/>
    </location>
</feature>
<keyword evidence="7" id="KW-1185">Reference proteome</keyword>
<keyword evidence="2 6" id="KW-0238">DNA-binding</keyword>
<evidence type="ECO:0000313" key="6">
    <source>
        <dbReference type="EMBL" id="MCQ4164314.1"/>
    </source>
</evidence>
<proteinExistence type="predicted"/>
<gene>
    <name evidence="6" type="ORF">NM961_06275</name>
</gene>
<dbReference type="Proteomes" id="UP001165498">
    <property type="component" value="Unassembled WGS sequence"/>
</dbReference>
<dbReference type="Gene3D" id="3.40.50.2300">
    <property type="match status" value="1"/>
</dbReference>
<dbReference type="GO" id="GO:0003677">
    <property type="term" value="F:DNA binding"/>
    <property type="evidence" value="ECO:0007669"/>
    <property type="project" value="UniProtKB-KW"/>
</dbReference>
<name>A0ABT1QPU4_9GAMM</name>
<dbReference type="InterPro" id="IPR001789">
    <property type="entry name" value="Sig_transdc_resp-reg_receiver"/>
</dbReference>
<dbReference type="SUPFAM" id="SSF52172">
    <property type="entry name" value="CheY-like"/>
    <property type="match status" value="1"/>
</dbReference>
<dbReference type="PANTHER" id="PTHR48111:SF69">
    <property type="entry name" value="RESPONSE REGULATOR RECEIVER"/>
    <property type="match status" value="1"/>
</dbReference>
<dbReference type="RefSeq" id="WP_255913058.1">
    <property type="nucleotide sequence ID" value="NZ_JANFQO010000004.1"/>
</dbReference>
<dbReference type="Pfam" id="PF00072">
    <property type="entry name" value="Response_reg"/>
    <property type="match status" value="1"/>
</dbReference>
<evidence type="ECO:0000256" key="2">
    <source>
        <dbReference type="ARBA" id="ARBA00023125"/>
    </source>
</evidence>
<dbReference type="PROSITE" id="PS50110">
    <property type="entry name" value="RESPONSE_REGULATORY"/>
    <property type="match status" value="1"/>
</dbReference>
<evidence type="ECO:0000256" key="3">
    <source>
        <dbReference type="PROSITE-ProRule" id="PRU00169"/>
    </source>
</evidence>
<feature type="domain" description="HTH LytTR-type" evidence="5">
    <location>
        <begin position="154"/>
        <end position="258"/>
    </location>
</feature>
<organism evidence="6 7">
    <name type="scientific">Tahibacter harae</name>
    <dbReference type="NCBI Taxonomy" id="2963937"/>
    <lineage>
        <taxon>Bacteria</taxon>
        <taxon>Pseudomonadati</taxon>
        <taxon>Pseudomonadota</taxon>
        <taxon>Gammaproteobacteria</taxon>
        <taxon>Lysobacterales</taxon>
        <taxon>Rhodanobacteraceae</taxon>
        <taxon>Tahibacter</taxon>
    </lineage>
</organism>
<keyword evidence="3" id="KW-0597">Phosphoprotein</keyword>
<evidence type="ECO:0000259" key="4">
    <source>
        <dbReference type="PROSITE" id="PS50110"/>
    </source>
</evidence>
<accession>A0ABT1QPU4</accession>
<evidence type="ECO:0000256" key="1">
    <source>
        <dbReference type="ARBA" id="ARBA00023012"/>
    </source>
</evidence>
<dbReference type="InterPro" id="IPR011006">
    <property type="entry name" value="CheY-like_superfamily"/>
</dbReference>
<dbReference type="InterPro" id="IPR039420">
    <property type="entry name" value="WalR-like"/>
</dbReference>